<dbReference type="eggNOG" id="ENOG5031WNW">
    <property type="taxonomic scope" value="Bacteria"/>
</dbReference>
<comment type="subcellular location">
    <subcellularLocation>
        <location evidence="1">Cell membrane</location>
        <topology evidence="1">Multi-pass membrane protein</topology>
    </subcellularLocation>
</comment>
<evidence type="ECO:0000256" key="1">
    <source>
        <dbReference type="ARBA" id="ARBA00004651"/>
    </source>
</evidence>
<gene>
    <name evidence="8" type="ORF">A606_11635</name>
</gene>
<dbReference type="Pfam" id="PF13396">
    <property type="entry name" value="PLDc_N"/>
    <property type="match status" value="1"/>
</dbReference>
<keyword evidence="3 6" id="KW-0812">Transmembrane</keyword>
<protein>
    <recommendedName>
        <fullName evidence="7">Cardiolipin synthase N-terminal domain-containing protein</fullName>
    </recommendedName>
</protein>
<feature type="domain" description="Cardiolipin synthase N-terminal" evidence="7">
    <location>
        <begin position="37"/>
        <end position="79"/>
    </location>
</feature>
<keyword evidence="9" id="KW-1185">Reference proteome</keyword>
<evidence type="ECO:0000256" key="3">
    <source>
        <dbReference type="ARBA" id="ARBA00022692"/>
    </source>
</evidence>
<keyword evidence="5 6" id="KW-0472">Membrane</keyword>
<evidence type="ECO:0000259" key="7">
    <source>
        <dbReference type="Pfam" id="PF13396"/>
    </source>
</evidence>
<keyword evidence="4 6" id="KW-1133">Transmembrane helix</keyword>
<organism evidence="8 9">
    <name type="scientific">Corynebacterium terpenotabidum Y-11</name>
    <dbReference type="NCBI Taxonomy" id="1200352"/>
    <lineage>
        <taxon>Bacteria</taxon>
        <taxon>Bacillati</taxon>
        <taxon>Actinomycetota</taxon>
        <taxon>Actinomycetes</taxon>
        <taxon>Mycobacteriales</taxon>
        <taxon>Corynebacteriaceae</taxon>
        <taxon>Corynebacterium</taxon>
    </lineage>
</organism>
<evidence type="ECO:0000256" key="6">
    <source>
        <dbReference type="SAM" id="Phobius"/>
    </source>
</evidence>
<evidence type="ECO:0000313" key="8">
    <source>
        <dbReference type="EMBL" id="AGP31966.1"/>
    </source>
</evidence>
<dbReference type="HOGENOM" id="CLU_176001_4_1_11"/>
<evidence type="ECO:0000313" key="9">
    <source>
        <dbReference type="Proteomes" id="UP000014809"/>
    </source>
</evidence>
<evidence type="ECO:0000256" key="5">
    <source>
        <dbReference type="ARBA" id="ARBA00023136"/>
    </source>
</evidence>
<keyword evidence="2" id="KW-1003">Cell membrane</keyword>
<evidence type="ECO:0000256" key="4">
    <source>
        <dbReference type="ARBA" id="ARBA00022989"/>
    </source>
</evidence>
<reference evidence="8 9" key="1">
    <citation type="submission" date="2012-06" db="EMBL/GenBank/DDBJ databases">
        <title>Complete genome sequence of Corynebacterium terpenotabidum Y-11 (=DSM 44721).</title>
        <authorList>
            <person name="Ruckert C."/>
            <person name="Albersmeier A."/>
            <person name="Al-Dilaimi A."/>
            <person name="Szczepanowski R."/>
            <person name="Kalinowski J."/>
        </authorList>
    </citation>
    <scope>NUCLEOTIDE SEQUENCE [LARGE SCALE GENOMIC DNA]</scope>
    <source>
        <strain evidence="8 9">Y-11</strain>
    </source>
</reference>
<proteinExistence type="predicted"/>
<sequence length="88" mass="9372">MIMTLAAVTAEDGGTTSRWGIVLTLFLTVLALALLAFIIAALVSIIKAGSLTAAGKILWVVVVFAFPLLGSLVWFIWGRSAQLQRLTL</sequence>
<evidence type="ECO:0000256" key="2">
    <source>
        <dbReference type="ARBA" id="ARBA00022475"/>
    </source>
</evidence>
<dbReference type="GO" id="GO:0005886">
    <property type="term" value="C:plasma membrane"/>
    <property type="evidence" value="ECO:0007669"/>
    <property type="project" value="UniProtKB-SubCell"/>
</dbReference>
<dbReference type="PATRIC" id="fig|1200352.3.peg.2386"/>
<dbReference type="InterPro" id="IPR027379">
    <property type="entry name" value="CLS_N"/>
</dbReference>
<dbReference type="RefSeq" id="WP_020442314.1">
    <property type="nucleotide sequence ID" value="NC_021663.1"/>
</dbReference>
<dbReference type="STRING" id="1200352.A606_11635"/>
<feature type="transmembrane region" description="Helical" evidence="6">
    <location>
        <begin position="20"/>
        <end position="45"/>
    </location>
</feature>
<dbReference type="Proteomes" id="UP000014809">
    <property type="component" value="Chromosome"/>
</dbReference>
<name>S4XHG8_9CORY</name>
<dbReference type="KEGG" id="cter:A606_11635"/>
<dbReference type="AlphaFoldDB" id="S4XHG8"/>
<dbReference type="EMBL" id="CP003696">
    <property type="protein sequence ID" value="AGP31966.1"/>
    <property type="molecule type" value="Genomic_DNA"/>
</dbReference>
<accession>S4XHG8</accession>
<feature type="transmembrane region" description="Helical" evidence="6">
    <location>
        <begin position="57"/>
        <end position="77"/>
    </location>
</feature>